<accession>A0A9W7ZYP4</accession>
<comment type="caution">
    <text evidence="2">The sequence shown here is derived from an EMBL/GenBank/DDBJ whole genome shotgun (WGS) entry which is preliminary data.</text>
</comment>
<keyword evidence="3" id="KW-1185">Reference proteome</keyword>
<sequence length="485" mass="54457">MKLIVSYKKVKKALLTKARFGKHSANLYGDVEDFKSDVVELSNVTPVSLTSSDTVPTDSNNYSDKQDDSPDEEENENSLQTLPKRLSIDTTAFGCQQEKGISSGLSIEGNRIISNYSKNLNDDDSDIWDIGYFVNNLDMNVTNQDHDSNQVLAEFDESKYDVVFHNEFGSEGTGLDSELDSPLSMTFGREFALKSTSIKGTLLYTLAGNRKDLFKISRILICSSDSLEDYTCVLGQLEKCCENLMYNLAENSNQFAREYQNIKSKLIKATFGCFLIIPVVVSMIIDILESVLPVVKTSHLHVRTKSLKKQMMLCTLLISAIMNGDNMCFEYDSRSYILTPQLVEICNEYGTVLSFSSYLPKRRGSSPIDLYLDLLIHGPNPNTLFVKTAEESFTRFYDFENLPNISSMLLNQNSSDEILFEFSDLLNSNFGNAFTTATGYSEANELINSICTMCNPDNYGFSNETPFNDFDDKTPQGFSLSVLFK</sequence>
<dbReference type="Proteomes" id="UP001150538">
    <property type="component" value="Unassembled WGS sequence"/>
</dbReference>
<organism evidence="2 3">
    <name type="scientific">Mycoemilia scoparia</name>
    <dbReference type="NCBI Taxonomy" id="417184"/>
    <lineage>
        <taxon>Eukaryota</taxon>
        <taxon>Fungi</taxon>
        <taxon>Fungi incertae sedis</taxon>
        <taxon>Zoopagomycota</taxon>
        <taxon>Kickxellomycotina</taxon>
        <taxon>Kickxellomycetes</taxon>
        <taxon>Kickxellales</taxon>
        <taxon>Kickxellaceae</taxon>
        <taxon>Mycoemilia</taxon>
    </lineage>
</organism>
<evidence type="ECO:0000313" key="2">
    <source>
        <dbReference type="EMBL" id="KAJ1919290.1"/>
    </source>
</evidence>
<reference evidence="2" key="1">
    <citation type="submission" date="2022-07" db="EMBL/GenBank/DDBJ databases">
        <title>Phylogenomic reconstructions and comparative analyses of Kickxellomycotina fungi.</title>
        <authorList>
            <person name="Reynolds N.K."/>
            <person name="Stajich J.E."/>
            <person name="Barry K."/>
            <person name="Grigoriev I.V."/>
            <person name="Crous P."/>
            <person name="Smith M.E."/>
        </authorList>
    </citation>
    <scope>NUCLEOTIDE SEQUENCE</scope>
    <source>
        <strain evidence="2">NBRC 100468</strain>
    </source>
</reference>
<feature type="compositionally biased region" description="Polar residues" evidence="1">
    <location>
        <begin position="48"/>
        <end position="63"/>
    </location>
</feature>
<protein>
    <submittedName>
        <fullName evidence="2">Uncharacterized protein</fullName>
    </submittedName>
</protein>
<gene>
    <name evidence="2" type="ORF">H4219_002052</name>
</gene>
<feature type="region of interest" description="Disordered" evidence="1">
    <location>
        <begin position="48"/>
        <end position="83"/>
    </location>
</feature>
<dbReference type="EMBL" id="JANBPU010000029">
    <property type="protein sequence ID" value="KAJ1919290.1"/>
    <property type="molecule type" value="Genomic_DNA"/>
</dbReference>
<proteinExistence type="predicted"/>
<name>A0A9W7ZYP4_9FUNG</name>
<dbReference type="AlphaFoldDB" id="A0A9W7ZYP4"/>
<evidence type="ECO:0000256" key="1">
    <source>
        <dbReference type="SAM" id="MobiDB-lite"/>
    </source>
</evidence>
<evidence type="ECO:0000313" key="3">
    <source>
        <dbReference type="Proteomes" id="UP001150538"/>
    </source>
</evidence>